<dbReference type="OrthoDB" id="34062at2"/>
<gene>
    <name evidence="1" type="ORF">Mesil_3343</name>
</gene>
<proteinExistence type="predicted"/>
<organism evidence="1 2">
    <name type="scientific">Allomeiothermus silvanus (strain ATCC 700542 / DSM 9946 / NBRC 106475 / NCIMB 13440 / VI-R2)</name>
    <name type="common">Thermus silvanus</name>
    <dbReference type="NCBI Taxonomy" id="526227"/>
    <lineage>
        <taxon>Bacteria</taxon>
        <taxon>Thermotogati</taxon>
        <taxon>Deinococcota</taxon>
        <taxon>Deinococci</taxon>
        <taxon>Thermales</taxon>
        <taxon>Thermaceae</taxon>
        <taxon>Allomeiothermus</taxon>
    </lineage>
</organism>
<dbReference type="HOGENOM" id="CLU_826199_0_0_0"/>
<sequence>MKGLAAYLALGLMLLPLVWGQDNPLASLKGTIVYIREGNVWAFTPSTGERRQLTQDGGYRSPSLADDGTLGAVQTIAGRSHFVTIRPNGQKRAFPPGELINLVHAELSPDGSLFAFAYVVVTPLGPNPARVGLTFSDHWAAAGVGGSFSSSYYHARWMTAERLVLSGGGSFPYLVRGAKSGWEGEESPYQFEIPGLRYETYDIARNGARFLVIGATYRIVDYKEQITGWHAIAYRPARPEEQAVYEFSLEEMRACRGDSTARFGGGSCVPGWIPEGGFSLQGEPQGGAISPDGRAMAFADARGLLVTGPIGPSMRAFVVDPKGSEPEWSPLAR</sequence>
<keyword evidence="2" id="KW-1185">Reference proteome</keyword>
<evidence type="ECO:0008006" key="3">
    <source>
        <dbReference type="Google" id="ProtNLM"/>
    </source>
</evidence>
<geneLocation type="plasmid" evidence="1 2">
    <name>pMESIL01</name>
</geneLocation>
<dbReference type="EMBL" id="CP002043">
    <property type="protein sequence ID" value="ADH65157.1"/>
    <property type="molecule type" value="Genomic_DNA"/>
</dbReference>
<dbReference type="SUPFAM" id="SSF69322">
    <property type="entry name" value="Tricorn protease domain 2"/>
    <property type="match status" value="1"/>
</dbReference>
<keyword evidence="1" id="KW-0614">Plasmid</keyword>
<reference evidence="1 2" key="1">
    <citation type="journal article" date="2010" name="Stand. Genomic Sci.">
        <title>Complete genome sequence of Meiothermus silvanus type strain (VI-R2).</title>
        <authorList>
            <person name="Sikorski J."/>
            <person name="Tindall B.J."/>
            <person name="Lowry S."/>
            <person name="Lucas S."/>
            <person name="Nolan M."/>
            <person name="Copeland A."/>
            <person name="Glavina Del Rio T."/>
            <person name="Tice H."/>
            <person name="Cheng J.F."/>
            <person name="Han C."/>
            <person name="Pitluck S."/>
            <person name="Liolios K."/>
            <person name="Ivanova N."/>
            <person name="Mavromatis K."/>
            <person name="Mikhailova N."/>
            <person name="Pati A."/>
            <person name="Goodwin L."/>
            <person name="Chen A."/>
            <person name="Palaniappan K."/>
            <person name="Land M."/>
            <person name="Hauser L."/>
            <person name="Chang Y.J."/>
            <person name="Jeffries C.D."/>
            <person name="Rohde M."/>
            <person name="Goker M."/>
            <person name="Woyke T."/>
            <person name="Bristow J."/>
            <person name="Eisen J.A."/>
            <person name="Markowitz V."/>
            <person name="Hugenholtz P."/>
            <person name="Kyrpides N.C."/>
            <person name="Klenk H.P."/>
            <person name="Lapidus A."/>
        </authorList>
    </citation>
    <scope>NUCLEOTIDE SEQUENCE [LARGE SCALE GENOMIC DNA]</scope>
    <source>
        <strain evidence="2">ATCC 700542 / DSM 9946 / VI-R2</strain>
        <plasmid evidence="2">Plasmid pMESIL01</plasmid>
    </source>
</reference>
<evidence type="ECO:0000313" key="1">
    <source>
        <dbReference type="EMBL" id="ADH65157.1"/>
    </source>
</evidence>
<dbReference type="RefSeq" id="WP_013159674.1">
    <property type="nucleotide sequence ID" value="NC_014213.1"/>
</dbReference>
<name>D7BJ01_ALLS1</name>
<accession>D7BJ01</accession>
<dbReference type="AlphaFoldDB" id="D7BJ01"/>
<evidence type="ECO:0000313" key="2">
    <source>
        <dbReference type="Proteomes" id="UP000001916"/>
    </source>
</evidence>
<protein>
    <recommendedName>
        <fullName evidence="3">WD40 domain protein beta Propeller</fullName>
    </recommendedName>
</protein>
<dbReference type="Proteomes" id="UP000001916">
    <property type="component" value="Plasmid pMESIL01"/>
</dbReference>
<dbReference type="KEGG" id="msv:Mesil_3343"/>